<name>A0AAW1HUE7_POPJA</name>
<comment type="caution">
    <text evidence="2">The sequence shown here is derived from an EMBL/GenBank/DDBJ whole genome shotgun (WGS) entry which is preliminary data.</text>
</comment>
<gene>
    <name evidence="2" type="ORF">QE152_g39148</name>
</gene>
<evidence type="ECO:0000313" key="2">
    <source>
        <dbReference type="EMBL" id="KAK9680368.1"/>
    </source>
</evidence>
<protein>
    <submittedName>
        <fullName evidence="2">Uncharacterized protein</fullName>
    </submittedName>
</protein>
<evidence type="ECO:0000256" key="1">
    <source>
        <dbReference type="SAM" id="MobiDB-lite"/>
    </source>
</evidence>
<feature type="compositionally biased region" description="Polar residues" evidence="1">
    <location>
        <begin position="1"/>
        <end position="10"/>
    </location>
</feature>
<sequence>MSYTQENESAISRKPDLNPAGMRKPFIDRSVNETPFQKNKTYREKQGLFNADKIQANKIISPQKKYPDWLLDICSYKDVFDDCWDIQYSPNMALREGLNSYFRPQTPPPLLKCVNTIFELPSFEPLSPESPIGCYRMEEIEEPELPMVEIDF</sequence>
<dbReference type="Proteomes" id="UP001458880">
    <property type="component" value="Unassembled WGS sequence"/>
</dbReference>
<organism evidence="2 3">
    <name type="scientific">Popillia japonica</name>
    <name type="common">Japanese beetle</name>
    <dbReference type="NCBI Taxonomy" id="7064"/>
    <lineage>
        <taxon>Eukaryota</taxon>
        <taxon>Metazoa</taxon>
        <taxon>Ecdysozoa</taxon>
        <taxon>Arthropoda</taxon>
        <taxon>Hexapoda</taxon>
        <taxon>Insecta</taxon>
        <taxon>Pterygota</taxon>
        <taxon>Neoptera</taxon>
        <taxon>Endopterygota</taxon>
        <taxon>Coleoptera</taxon>
        <taxon>Polyphaga</taxon>
        <taxon>Scarabaeiformia</taxon>
        <taxon>Scarabaeidae</taxon>
        <taxon>Rutelinae</taxon>
        <taxon>Popillia</taxon>
    </lineage>
</organism>
<feature type="region of interest" description="Disordered" evidence="1">
    <location>
        <begin position="1"/>
        <end position="25"/>
    </location>
</feature>
<keyword evidence="3" id="KW-1185">Reference proteome</keyword>
<dbReference type="EMBL" id="JASPKY010000909">
    <property type="protein sequence ID" value="KAK9680368.1"/>
    <property type="molecule type" value="Genomic_DNA"/>
</dbReference>
<dbReference type="AlphaFoldDB" id="A0AAW1HUE7"/>
<proteinExistence type="predicted"/>
<reference evidence="2 3" key="1">
    <citation type="journal article" date="2024" name="BMC Genomics">
        <title>De novo assembly and annotation of Popillia japonica's genome with initial clues to its potential as an invasive pest.</title>
        <authorList>
            <person name="Cucini C."/>
            <person name="Boschi S."/>
            <person name="Funari R."/>
            <person name="Cardaioli E."/>
            <person name="Iannotti N."/>
            <person name="Marturano G."/>
            <person name="Paoli F."/>
            <person name="Bruttini M."/>
            <person name="Carapelli A."/>
            <person name="Frati F."/>
            <person name="Nardi F."/>
        </authorList>
    </citation>
    <scope>NUCLEOTIDE SEQUENCE [LARGE SCALE GENOMIC DNA]</scope>
    <source>
        <strain evidence="2">DMR45628</strain>
    </source>
</reference>
<accession>A0AAW1HUE7</accession>
<evidence type="ECO:0000313" key="3">
    <source>
        <dbReference type="Proteomes" id="UP001458880"/>
    </source>
</evidence>